<organism evidence="2 3">
    <name type="scientific">Liparis tanakae</name>
    <name type="common">Tanaka's snailfish</name>
    <dbReference type="NCBI Taxonomy" id="230148"/>
    <lineage>
        <taxon>Eukaryota</taxon>
        <taxon>Metazoa</taxon>
        <taxon>Chordata</taxon>
        <taxon>Craniata</taxon>
        <taxon>Vertebrata</taxon>
        <taxon>Euteleostomi</taxon>
        <taxon>Actinopterygii</taxon>
        <taxon>Neopterygii</taxon>
        <taxon>Teleostei</taxon>
        <taxon>Neoteleostei</taxon>
        <taxon>Acanthomorphata</taxon>
        <taxon>Eupercaria</taxon>
        <taxon>Perciformes</taxon>
        <taxon>Cottioidei</taxon>
        <taxon>Cottales</taxon>
        <taxon>Liparidae</taxon>
        <taxon>Liparis</taxon>
    </lineage>
</organism>
<feature type="compositionally biased region" description="Polar residues" evidence="1">
    <location>
        <begin position="11"/>
        <end position="20"/>
    </location>
</feature>
<dbReference type="Proteomes" id="UP000314294">
    <property type="component" value="Unassembled WGS sequence"/>
</dbReference>
<feature type="region of interest" description="Disordered" evidence="1">
    <location>
        <begin position="49"/>
        <end position="70"/>
    </location>
</feature>
<comment type="caution">
    <text evidence="2">The sequence shown here is derived from an EMBL/GenBank/DDBJ whole genome shotgun (WGS) entry which is preliminary data.</text>
</comment>
<gene>
    <name evidence="2" type="ORF">EYF80_027427</name>
</gene>
<protein>
    <submittedName>
        <fullName evidence="2">Uncharacterized protein</fullName>
    </submittedName>
</protein>
<evidence type="ECO:0000313" key="2">
    <source>
        <dbReference type="EMBL" id="TNN62357.1"/>
    </source>
</evidence>
<name>A0A4Z2H8Y8_9TELE</name>
<evidence type="ECO:0000256" key="1">
    <source>
        <dbReference type="SAM" id="MobiDB-lite"/>
    </source>
</evidence>
<dbReference type="AlphaFoldDB" id="A0A4Z2H8Y8"/>
<proteinExistence type="predicted"/>
<evidence type="ECO:0000313" key="3">
    <source>
        <dbReference type="Proteomes" id="UP000314294"/>
    </source>
</evidence>
<accession>A0A4Z2H8Y8</accession>
<feature type="region of interest" description="Disordered" evidence="1">
    <location>
        <begin position="1"/>
        <end position="20"/>
    </location>
</feature>
<reference evidence="2 3" key="1">
    <citation type="submission" date="2019-03" db="EMBL/GenBank/DDBJ databases">
        <title>First draft genome of Liparis tanakae, snailfish: a comprehensive survey of snailfish specific genes.</title>
        <authorList>
            <person name="Kim W."/>
            <person name="Song I."/>
            <person name="Jeong J.-H."/>
            <person name="Kim D."/>
            <person name="Kim S."/>
            <person name="Ryu S."/>
            <person name="Song J.Y."/>
            <person name="Lee S.K."/>
        </authorList>
    </citation>
    <scope>NUCLEOTIDE SEQUENCE [LARGE SCALE GENOMIC DNA]</scope>
    <source>
        <tissue evidence="2">Muscle</tissue>
    </source>
</reference>
<feature type="compositionally biased region" description="Basic and acidic residues" evidence="1">
    <location>
        <begin position="1"/>
        <end position="10"/>
    </location>
</feature>
<dbReference type="EMBL" id="SRLO01000295">
    <property type="protein sequence ID" value="TNN62357.1"/>
    <property type="molecule type" value="Genomic_DNA"/>
</dbReference>
<sequence length="206" mass="22006">MTTSISKEHSLSSNEGPGHNFSLSIRNGQDLLVRPAVIASLSSSHSQLPVKVKAPTRKGGEVHHNDASTPPTLVIGHSLSLSVASTNRAATGLARSHVTQCADRRVVCGLYAFALSNPNVITEDMLMTEAIQHKEVREITLIADNIEEASIPKIFQQTAETPQCVIHGLLTGPSPPAVVPPTSGEQVRDTCHSIELEKVNVMLPES</sequence>
<keyword evidence="3" id="KW-1185">Reference proteome</keyword>